<reference evidence="2" key="1">
    <citation type="submission" date="2013-04" db="UniProtKB">
        <authorList>
            <consortium name="EnsemblPlants"/>
        </authorList>
    </citation>
    <scope>IDENTIFICATION</scope>
</reference>
<feature type="domain" description="RNase H type-1" evidence="1">
    <location>
        <begin position="11"/>
        <end position="90"/>
    </location>
</feature>
<dbReference type="AlphaFoldDB" id="J3LGX7"/>
<evidence type="ECO:0000313" key="3">
    <source>
        <dbReference type="Proteomes" id="UP000006038"/>
    </source>
</evidence>
<protein>
    <recommendedName>
        <fullName evidence="1">RNase H type-1 domain-containing protein</fullName>
    </recommendedName>
</protein>
<dbReference type="InterPro" id="IPR044730">
    <property type="entry name" value="RNase_H-like_dom_plant"/>
</dbReference>
<dbReference type="PANTHER" id="PTHR47074:SF70">
    <property type="entry name" value="OS07G0513450 PROTEIN"/>
    <property type="match status" value="1"/>
</dbReference>
<dbReference type="HOGENOM" id="CLU_2313335_0_0_1"/>
<dbReference type="PANTHER" id="PTHR47074">
    <property type="entry name" value="BNAC02G40300D PROTEIN"/>
    <property type="match status" value="1"/>
</dbReference>
<evidence type="ECO:0000259" key="1">
    <source>
        <dbReference type="Pfam" id="PF13456"/>
    </source>
</evidence>
<dbReference type="InterPro" id="IPR012337">
    <property type="entry name" value="RNaseH-like_sf"/>
</dbReference>
<dbReference type="CDD" id="cd06222">
    <property type="entry name" value="RNase_H_like"/>
    <property type="match status" value="1"/>
</dbReference>
<evidence type="ECO:0000313" key="2">
    <source>
        <dbReference type="EnsemblPlants" id="OB02G38940.1"/>
    </source>
</evidence>
<name>J3LGX7_ORYBR</name>
<dbReference type="InterPro" id="IPR036397">
    <property type="entry name" value="RNaseH_sf"/>
</dbReference>
<keyword evidence="3" id="KW-1185">Reference proteome</keyword>
<dbReference type="InterPro" id="IPR052929">
    <property type="entry name" value="RNase_H-like_EbsB-rel"/>
</dbReference>
<dbReference type="OMA" id="GAFHESN"/>
<dbReference type="InterPro" id="IPR002156">
    <property type="entry name" value="RNaseH_domain"/>
</dbReference>
<organism evidence="2">
    <name type="scientific">Oryza brachyantha</name>
    <name type="common">malo sina</name>
    <dbReference type="NCBI Taxonomy" id="4533"/>
    <lineage>
        <taxon>Eukaryota</taxon>
        <taxon>Viridiplantae</taxon>
        <taxon>Streptophyta</taxon>
        <taxon>Embryophyta</taxon>
        <taxon>Tracheophyta</taxon>
        <taxon>Spermatophyta</taxon>
        <taxon>Magnoliopsida</taxon>
        <taxon>Liliopsida</taxon>
        <taxon>Poales</taxon>
        <taxon>Poaceae</taxon>
        <taxon>BOP clade</taxon>
        <taxon>Oryzoideae</taxon>
        <taxon>Oryzeae</taxon>
        <taxon>Oryzinae</taxon>
        <taxon>Oryza</taxon>
    </lineage>
</organism>
<dbReference type="Proteomes" id="UP000006038">
    <property type="component" value="Unassembled WGS sequence"/>
</dbReference>
<dbReference type="Pfam" id="PF13456">
    <property type="entry name" value="RVT_3"/>
    <property type="match status" value="1"/>
</dbReference>
<dbReference type="SUPFAM" id="SSF53098">
    <property type="entry name" value="Ribonuclease H-like"/>
    <property type="match status" value="1"/>
</dbReference>
<dbReference type="Gene3D" id="3.30.420.10">
    <property type="entry name" value="Ribonuclease H-like superfamily/Ribonuclease H"/>
    <property type="match status" value="1"/>
</dbReference>
<dbReference type="GO" id="GO:0003676">
    <property type="term" value="F:nucleic acid binding"/>
    <property type="evidence" value="ECO:0007669"/>
    <property type="project" value="InterPro"/>
</dbReference>
<proteinExistence type="predicted"/>
<accession>J3LGX7</accession>
<dbReference type="Gramene" id="OB02G38940.1">
    <property type="protein sequence ID" value="OB02G38940.1"/>
    <property type="gene ID" value="OB02G38940"/>
</dbReference>
<sequence>MAPPPGILKINFDGAIRERMRDGAWGFVIRDDKGRGVLAGSGRLPMVSDALMVEAEACSATLEAAINHGILRVIIETDCLNLVSALNTMEFHKSTSGVVF</sequence>
<dbReference type="EnsemblPlants" id="OB02G38940.1">
    <property type="protein sequence ID" value="OB02G38940.1"/>
    <property type="gene ID" value="OB02G38940"/>
</dbReference>
<dbReference type="GO" id="GO:0004523">
    <property type="term" value="F:RNA-DNA hybrid ribonuclease activity"/>
    <property type="evidence" value="ECO:0007669"/>
    <property type="project" value="InterPro"/>
</dbReference>